<dbReference type="AlphaFoldDB" id="A0A0E9W8J8"/>
<sequence length="89" mass="10980">MCRRADIMANSHFIFFSTNKSCRERYRIAAIYLQRQMLLSLGFYIQSWHRLWKHCIYTINAMVCNSFSFWHNKCNIKYIKYQHKSEMKK</sequence>
<dbReference type="EMBL" id="GBXM01021941">
    <property type="protein sequence ID" value="JAH86636.1"/>
    <property type="molecule type" value="Transcribed_RNA"/>
</dbReference>
<organism evidence="1">
    <name type="scientific">Anguilla anguilla</name>
    <name type="common">European freshwater eel</name>
    <name type="synonym">Muraena anguilla</name>
    <dbReference type="NCBI Taxonomy" id="7936"/>
    <lineage>
        <taxon>Eukaryota</taxon>
        <taxon>Metazoa</taxon>
        <taxon>Chordata</taxon>
        <taxon>Craniata</taxon>
        <taxon>Vertebrata</taxon>
        <taxon>Euteleostomi</taxon>
        <taxon>Actinopterygii</taxon>
        <taxon>Neopterygii</taxon>
        <taxon>Teleostei</taxon>
        <taxon>Anguilliformes</taxon>
        <taxon>Anguillidae</taxon>
        <taxon>Anguilla</taxon>
    </lineage>
</organism>
<reference evidence="1" key="2">
    <citation type="journal article" date="2015" name="Fish Shellfish Immunol.">
        <title>Early steps in the European eel (Anguilla anguilla)-Vibrio vulnificus interaction in the gills: Role of the RtxA13 toxin.</title>
        <authorList>
            <person name="Callol A."/>
            <person name="Pajuelo D."/>
            <person name="Ebbesson L."/>
            <person name="Teles M."/>
            <person name="MacKenzie S."/>
            <person name="Amaro C."/>
        </authorList>
    </citation>
    <scope>NUCLEOTIDE SEQUENCE</scope>
</reference>
<proteinExistence type="predicted"/>
<evidence type="ECO:0000313" key="1">
    <source>
        <dbReference type="EMBL" id="JAH86636.1"/>
    </source>
</evidence>
<name>A0A0E9W8J8_ANGAN</name>
<reference evidence="1" key="1">
    <citation type="submission" date="2014-11" db="EMBL/GenBank/DDBJ databases">
        <authorList>
            <person name="Amaro Gonzalez C."/>
        </authorList>
    </citation>
    <scope>NUCLEOTIDE SEQUENCE</scope>
</reference>
<accession>A0A0E9W8J8</accession>
<protein>
    <submittedName>
        <fullName evidence="1">Uncharacterized protein</fullName>
    </submittedName>
</protein>